<evidence type="ECO:0000256" key="4">
    <source>
        <dbReference type="RuleBase" id="RU000363"/>
    </source>
</evidence>
<dbReference type="Proteomes" id="UP000515369">
    <property type="component" value="Chromosome"/>
</dbReference>
<dbReference type="Gene3D" id="3.40.50.720">
    <property type="entry name" value="NAD(P)-binding Rossmann-like Domain"/>
    <property type="match status" value="1"/>
</dbReference>
<dbReference type="PRINTS" id="PR00081">
    <property type="entry name" value="GDHRDH"/>
</dbReference>
<comment type="similarity">
    <text evidence="1 4">Belongs to the short-chain dehydrogenases/reductases (SDR) family.</text>
</comment>
<evidence type="ECO:0000313" key="5">
    <source>
        <dbReference type="EMBL" id="QMW03183.1"/>
    </source>
</evidence>
<keyword evidence="6" id="KW-1185">Reference proteome</keyword>
<dbReference type="KEGG" id="sfol:H3H32_35845"/>
<dbReference type="RefSeq" id="WP_182460469.1">
    <property type="nucleotide sequence ID" value="NZ_CP059732.1"/>
</dbReference>
<keyword evidence="2" id="KW-0521">NADP</keyword>
<dbReference type="InterPro" id="IPR045313">
    <property type="entry name" value="CBR1-like"/>
</dbReference>
<keyword evidence="3" id="KW-0560">Oxidoreductase</keyword>
<organism evidence="5 6">
    <name type="scientific">Spirosoma foliorum</name>
    <dbReference type="NCBI Taxonomy" id="2710596"/>
    <lineage>
        <taxon>Bacteria</taxon>
        <taxon>Pseudomonadati</taxon>
        <taxon>Bacteroidota</taxon>
        <taxon>Cytophagia</taxon>
        <taxon>Cytophagales</taxon>
        <taxon>Cytophagaceae</taxon>
        <taxon>Spirosoma</taxon>
    </lineage>
</organism>
<name>A0A7G5GWE1_9BACT</name>
<evidence type="ECO:0000256" key="1">
    <source>
        <dbReference type="ARBA" id="ARBA00006484"/>
    </source>
</evidence>
<dbReference type="InterPro" id="IPR002347">
    <property type="entry name" value="SDR_fam"/>
</dbReference>
<dbReference type="Pfam" id="PF00106">
    <property type="entry name" value="adh_short"/>
    <property type="match status" value="1"/>
</dbReference>
<evidence type="ECO:0000313" key="6">
    <source>
        <dbReference type="Proteomes" id="UP000515369"/>
    </source>
</evidence>
<evidence type="ECO:0000256" key="2">
    <source>
        <dbReference type="ARBA" id="ARBA00022857"/>
    </source>
</evidence>
<reference evidence="5 6" key="1">
    <citation type="submission" date="2020-07" db="EMBL/GenBank/DDBJ databases">
        <title>Spirosoma foliorum sp. nov., isolated from the leaves on the Nejang mountain Korea, Republic of.</title>
        <authorList>
            <person name="Ho H."/>
            <person name="Lee Y.-J."/>
            <person name="Nurcahyanto D.-A."/>
            <person name="Kim S.-G."/>
        </authorList>
    </citation>
    <scope>NUCLEOTIDE SEQUENCE [LARGE SCALE GENOMIC DNA]</scope>
    <source>
        <strain evidence="5 6">PL0136</strain>
    </source>
</reference>
<dbReference type="GO" id="GO:0016616">
    <property type="term" value="F:oxidoreductase activity, acting on the CH-OH group of donors, NAD or NADP as acceptor"/>
    <property type="evidence" value="ECO:0007669"/>
    <property type="project" value="InterPro"/>
</dbReference>
<dbReference type="PANTHER" id="PTHR43490:SF99">
    <property type="entry name" value="SHORT-CHAIN DEHYDROGENASE_REDUCTASE"/>
    <property type="match status" value="1"/>
</dbReference>
<accession>A0A7G5GWE1</accession>
<dbReference type="PANTHER" id="PTHR43490">
    <property type="entry name" value="(+)-NEOMENTHOL DEHYDROGENASE"/>
    <property type="match status" value="1"/>
</dbReference>
<dbReference type="PRINTS" id="PR00080">
    <property type="entry name" value="SDRFAMILY"/>
</dbReference>
<gene>
    <name evidence="5" type="ORF">H3H32_35845</name>
</gene>
<evidence type="ECO:0000256" key="3">
    <source>
        <dbReference type="ARBA" id="ARBA00023002"/>
    </source>
</evidence>
<proteinExistence type="inferred from homology"/>
<dbReference type="InterPro" id="IPR036291">
    <property type="entry name" value="NAD(P)-bd_dom_sf"/>
</dbReference>
<sequence>MKVALVTGATRGIGLDVTKQLARNGFYVYLGSRSLDRGIAVVKELNDLGISNVEAVQLDVTDNQSVKSAREVIGAKTPILDVLINNAGISGELAQSALGSTIDQFKVVFDTNLWGVVRVTQAFFDLLNQSPEPRIVNVSTAMASLQLAADLGNSDYPNRYVIYQSSKASLNMYTINLAYELRETSFKVNAVCPGYTQTDFTGHQGTSTVEQAGERITKYALIGQDGPTGKFFSEEYFPEPATCPW</sequence>
<dbReference type="AlphaFoldDB" id="A0A7G5GWE1"/>
<dbReference type="SUPFAM" id="SSF51735">
    <property type="entry name" value="NAD(P)-binding Rossmann-fold domains"/>
    <property type="match status" value="1"/>
</dbReference>
<dbReference type="EMBL" id="CP059732">
    <property type="protein sequence ID" value="QMW03183.1"/>
    <property type="molecule type" value="Genomic_DNA"/>
</dbReference>
<dbReference type="CDD" id="cd05324">
    <property type="entry name" value="carb_red_PTCR-like_SDR_c"/>
    <property type="match status" value="1"/>
</dbReference>
<protein>
    <submittedName>
        <fullName evidence="5">SDR family oxidoreductase</fullName>
    </submittedName>
</protein>